<organism evidence="1 2">
    <name type="scientific">Ditylenchus dipsaci</name>
    <dbReference type="NCBI Taxonomy" id="166011"/>
    <lineage>
        <taxon>Eukaryota</taxon>
        <taxon>Metazoa</taxon>
        <taxon>Ecdysozoa</taxon>
        <taxon>Nematoda</taxon>
        <taxon>Chromadorea</taxon>
        <taxon>Rhabditida</taxon>
        <taxon>Tylenchina</taxon>
        <taxon>Tylenchomorpha</taxon>
        <taxon>Sphaerularioidea</taxon>
        <taxon>Anguinidae</taxon>
        <taxon>Anguininae</taxon>
        <taxon>Ditylenchus</taxon>
    </lineage>
</organism>
<keyword evidence="1" id="KW-1185">Reference proteome</keyword>
<dbReference type="WBParaSite" id="jg4374">
    <property type="protein sequence ID" value="jg4374"/>
    <property type="gene ID" value="jg4374"/>
</dbReference>
<evidence type="ECO:0000313" key="1">
    <source>
        <dbReference type="Proteomes" id="UP000887574"/>
    </source>
</evidence>
<sequence length="139" mass="15917">MIVNRQCKHAFLSQFSLESFYFNGSDKSELSDSGSGMESSSRKKNAVICRHSCPNLKIWMSELVCMSLSNVPKLFVIVCIRHGSMTDLVLPQITTEDCFIRVEFNGSLVSMNYRVETVTMSFFRMGVRKPGHKRLWYLS</sequence>
<name>A0A915EE70_9BILA</name>
<dbReference type="Proteomes" id="UP000887574">
    <property type="component" value="Unplaced"/>
</dbReference>
<accession>A0A915EE70</accession>
<reference evidence="2" key="1">
    <citation type="submission" date="2022-11" db="UniProtKB">
        <authorList>
            <consortium name="WormBaseParasite"/>
        </authorList>
    </citation>
    <scope>IDENTIFICATION</scope>
</reference>
<protein>
    <submittedName>
        <fullName evidence="2">Uncharacterized protein</fullName>
    </submittedName>
</protein>
<evidence type="ECO:0000313" key="2">
    <source>
        <dbReference type="WBParaSite" id="jg4374"/>
    </source>
</evidence>
<dbReference type="AlphaFoldDB" id="A0A915EE70"/>
<proteinExistence type="predicted"/>